<comment type="caution">
    <text evidence="1">The sequence shown here is derived from an EMBL/GenBank/DDBJ whole genome shotgun (WGS) entry which is preliminary data.</text>
</comment>
<dbReference type="RefSeq" id="WP_377483153.1">
    <property type="nucleotide sequence ID" value="NZ_JBHUOX010000004.1"/>
</dbReference>
<name>A0ABW6BTK5_9BACT</name>
<keyword evidence="2" id="KW-1185">Reference proteome</keyword>
<gene>
    <name evidence="1" type="ORF">ACFS7Z_07985</name>
</gene>
<reference evidence="2" key="1">
    <citation type="journal article" date="2019" name="Int. J. Syst. Evol. Microbiol.">
        <title>The Global Catalogue of Microorganisms (GCM) 10K type strain sequencing project: providing services to taxonomists for standard genome sequencing and annotation.</title>
        <authorList>
            <consortium name="The Broad Institute Genomics Platform"/>
            <consortium name="The Broad Institute Genome Sequencing Center for Infectious Disease"/>
            <person name="Wu L."/>
            <person name="Ma J."/>
        </authorList>
    </citation>
    <scope>NUCLEOTIDE SEQUENCE [LARGE SCALE GENOMIC DNA]</scope>
    <source>
        <strain evidence="2">KCTC 23984</strain>
    </source>
</reference>
<accession>A0ABW6BTK5</accession>
<protein>
    <submittedName>
        <fullName evidence="1">Uncharacterized protein</fullName>
    </submittedName>
</protein>
<evidence type="ECO:0000313" key="1">
    <source>
        <dbReference type="EMBL" id="MFD3000297.1"/>
    </source>
</evidence>
<proteinExistence type="predicted"/>
<dbReference type="Proteomes" id="UP001597641">
    <property type="component" value="Unassembled WGS sequence"/>
</dbReference>
<dbReference type="EMBL" id="JBHUOX010000004">
    <property type="protein sequence ID" value="MFD3000297.1"/>
    <property type="molecule type" value="Genomic_DNA"/>
</dbReference>
<evidence type="ECO:0000313" key="2">
    <source>
        <dbReference type="Proteomes" id="UP001597641"/>
    </source>
</evidence>
<sequence>MSFTKITFSQIFEAQSNIFDESLEKNDLTEILNLINSTIYIQEKIIEKDTELEPLMNEIVSDVISVVSTSLQGHYRLSVSGLRNILEISCSAIFYFDHKIEYLLYRDHDYKADKYVSTLINEYHFFKTSYIKTFYSNIITKERGLDSCSSYINKTYAKLCDVVHGRYLTLTRAQELKIKYDQSQFSKFMSMLEYTLGALFIMYILRFNDFENSNIMNIVKKTNTLKDE</sequence>
<organism evidence="1 2">
    <name type="scientific">Pontibacter toksunensis</name>
    <dbReference type="NCBI Taxonomy" id="1332631"/>
    <lineage>
        <taxon>Bacteria</taxon>
        <taxon>Pseudomonadati</taxon>
        <taxon>Bacteroidota</taxon>
        <taxon>Cytophagia</taxon>
        <taxon>Cytophagales</taxon>
        <taxon>Hymenobacteraceae</taxon>
        <taxon>Pontibacter</taxon>
    </lineage>
</organism>